<dbReference type="STRING" id="7994.ENSAMXP00000040092"/>
<evidence type="ECO:0000313" key="1">
    <source>
        <dbReference type="Ensembl" id="ENSAMXP00000040092.1"/>
    </source>
</evidence>
<organism evidence="1 2">
    <name type="scientific">Astyanax mexicanus</name>
    <name type="common">Blind cave fish</name>
    <name type="synonym">Astyanax fasciatus mexicanus</name>
    <dbReference type="NCBI Taxonomy" id="7994"/>
    <lineage>
        <taxon>Eukaryota</taxon>
        <taxon>Metazoa</taxon>
        <taxon>Chordata</taxon>
        <taxon>Craniata</taxon>
        <taxon>Vertebrata</taxon>
        <taxon>Euteleostomi</taxon>
        <taxon>Actinopterygii</taxon>
        <taxon>Neopterygii</taxon>
        <taxon>Teleostei</taxon>
        <taxon>Ostariophysi</taxon>
        <taxon>Characiformes</taxon>
        <taxon>Characoidei</taxon>
        <taxon>Acestrorhamphidae</taxon>
        <taxon>Acestrorhamphinae</taxon>
        <taxon>Astyanax</taxon>
    </lineage>
</organism>
<sequence>NAPRFRTFWPKYKVILWQKSNAAHHPEHTIPTVKHGGGSITLWGCFNRVNWKMDGAKYRTILEEKLLEAAKYLRLGRRFTFRQDDDPKHTALQKNIYRHKNCCSQILSIQPD</sequence>
<dbReference type="GeneTree" id="ENSGT01120000272049"/>
<dbReference type="Gene3D" id="3.30.420.10">
    <property type="entry name" value="Ribonuclease H-like superfamily/Ribonuclease H"/>
    <property type="match status" value="1"/>
</dbReference>
<keyword evidence="2" id="KW-1185">Reference proteome</keyword>
<reference evidence="2" key="2">
    <citation type="journal article" date="2014" name="Nat. Commun.">
        <title>The cavefish genome reveals candidate genes for eye loss.</title>
        <authorList>
            <person name="McGaugh S.E."/>
            <person name="Gross J.B."/>
            <person name="Aken B."/>
            <person name="Blin M."/>
            <person name="Borowsky R."/>
            <person name="Chalopin D."/>
            <person name="Hinaux H."/>
            <person name="Jeffery W.R."/>
            <person name="Keene A."/>
            <person name="Ma L."/>
            <person name="Minx P."/>
            <person name="Murphy D."/>
            <person name="O'Quin K.E."/>
            <person name="Retaux S."/>
            <person name="Rohner N."/>
            <person name="Searle S.M."/>
            <person name="Stahl B.A."/>
            <person name="Tabin C."/>
            <person name="Volff J.N."/>
            <person name="Yoshizawa M."/>
            <person name="Warren W.C."/>
        </authorList>
    </citation>
    <scope>NUCLEOTIDE SEQUENCE [LARGE SCALE GENOMIC DNA]</scope>
    <source>
        <strain evidence="2">female</strain>
    </source>
</reference>
<accession>A0A3B1JCJ7</accession>
<name>A0A3B1JCJ7_ASTMX</name>
<dbReference type="Bgee" id="ENSAMXG00000033581">
    <property type="expression patterns" value="Expressed in camera-type eye and 5 other cell types or tissues"/>
</dbReference>
<reference evidence="1" key="3">
    <citation type="submission" date="2025-08" db="UniProtKB">
        <authorList>
            <consortium name="Ensembl"/>
        </authorList>
    </citation>
    <scope>IDENTIFICATION</scope>
</reference>
<dbReference type="InParanoid" id="A0A3B1JCJ7"/>
<evidence type="ECO:0000313" key="2">
    <source>
        <dbReference type="Proteomes" id="UP000018467"/>
    </source>
</evidence>
<dbReference type="AlphaFoldDB" id="A0A3B1JCJ7"/>
<dbReference type="Ensembl" id="ENSAMXT00000057558.1">
    <property type="protein sequence ID" value="ENSAMXP00000040092.1"/>
    <property type="gene ID" value="ENSAMXG00000033581.1"/>
</dbReference>
<protein>
    <recommendedName>
        <fullName evidence="3">Transposase Tc1-like domain-containing protein</fullName>
    </recommendedName>
</protein>
<reference evidence="2" key="1">
    <citation type="submission" date="2013-03" db="EMBL/GenBank/DDBJ databases">
        <authorList>
            <person name="Jeffery W."/>
            <person name="Warren W."/>
            <person name="Wilson R.K."/>
        </authorList>
    </citation>
    <scope>NUCLEOTIDE SEQUENCE</scope>
    <source>
        <strain evidence="2">female</strain>
    </source>
</reference>
<evidence type="ECO:0008006" key="3">
    <source>
        <dbReference type="Google" id="ProtNLM"/>
    </source>
</evidence>
<dbReference type="Proteomes" id="UP000018467">
    <property type="component" value="Unassembled WGS sequence"/>
</dbReference>
<dbReference type="InterPro" id="IPR036397">
    <property type="entry name" value="RNaseH_sf"/>
</dbReference>
<proteinExistence type="predicted"/>
<dbReference type="GO" id="GO:0003676">
    <property type="term" value="F:nucleic acid binding"/>
    <property type="evidence" value="ECO:0007669"/>
    <property type="project" value="InterPro"/>
</dbReference>
<reference evidence="1" key="4">
    <citation type="submission" date="2025-09" db="UniProtKB">
        <authorList>
            <consortium name="Ensembl"/>
        </authorList>
    </citation>
    <scope>IDENTIFICATION</scope>
</reference>